<keyword evidence="8 10" id="KW-0067">ATP-binding</keyword>
<evidence type="ECO:0000256" key="7">
    <source>
        <dbReference type="ARBA" id="ARBA00022777"/>
    </source>
</evidence>
<evidence type="ECO:0000256" key="5">
    <source>
        <dbReference type="ARBA" id="ARBA00022727"/>
    </source>
</evidence>
<reference evidence="12" key="1">
    <citation type="submission" date="2024-01" db="EMBL/GenBank/DDBJ databases">
        <title>Genome sequence of Mycoplasma ciconiae type strain DSM 25251.</title>
        <authorList>
            <person name="Spergser J."/>
        </authorList>
    </citation>
    <scope>NUCLEOTIDE SEQUENCE [LARGE SCALE GENOMIC DNA]</scope>
    <source>
        <strain evidence="12">DSM 25251</strain>
    </source>
</reference>
<evidence type="ECO:0000313" key="13">
    <source>
        <dbReference type="Proteomes" id="UP001344817"/>
    </source>
</evidence>
<evidence type="ECO:0000256" key="2">
    <source>
        <dbReference type="ARBA" id="ARBA00012980"/>
    </source>
</evidence>
<keyword evidence="7 10" id="KW-0418">Kinase</keyword>
<dbReference type="Proteomes" id="UP001344817">
    <property type="component" value="Unassembled WGS sequence"/>
</dbReference>
<dbReference type="HAMAP" id="MF_00165">
    <property type="entry name" value="Thymidylate_kinase"/>
    <property type="match status" value="1"/>
</dbReference>
<keyword evidence="5 10" id="KW-0545">Nucleotide biosynthesis</keyword>
<evidence type="ECO:0000256" key="10">
    <source>
        <dbReference type="HAMAP-Rule" id="MF_00165"/>
    </source>
</evidence>
<dbReference type="Pfam" id="PF02223">
    <property type="entry name" value="Thymidylate_kin"/>
    <property type="match status" value="1"/>
</dbReference>
<dbReference type="InterPro" id="IPR018094">
    <property type="entry name" value="Thymidylate_kinase"/>
</dbReference>
<feature type="domain" description="Thymidylate kinase-like" evidence="11">
    <location>
        <begin position="5"/>
        <end position="197"/>
    </location>
</feature>
<dbReference type="PANTHER" id="PTHR10344">
    <property type="entry name" value="THYMIDYLATE KINASE"/>
    <property type="match status" value="1"/>
</dbReference>
<dbReference type="GO" id="GO:0004798">
    <property type="term" value="F:dTMP kinase activity"/>
    <property type="evidence" value="ECO:0007669"/>
    <property type="project" value="UniProtKB-EC"/>
</dbReference>
<accession>A0ABU7MM08</accession>
<evidence type="ECO:0000259" key="11">
    <source>
        <dbReference type="Pfam" id="PF02223"/>
    </source>
</evidence>
<dbReference type="EC" id="2.7.4.9" evidence="2 10"/>
<proteinExistence type="inferred from homology"/>
<comment type="similarity">
    <text evidence="1 10">Belongs to the thymidylate kinase family.</text>
</comment>
<dbReference type="CDD" id="cd01672">
    <property type="entry name" value="TMPK"/>
    <property type="match status" value="1"/>
</dbReference>
<comment type="caution">
    <text evidence="12">The sequence shown here is derived from an EMBL/GenBank/DDBJ whole genome shotgun (WGS) entry which is preliminary data.</text>
</comment>
<feature type="binding site" evidence="10">
    <location>
        <begin position="7"/>
        <end position="14"/>
    </location>
    <ligand>
        <name>ATP</name>
        <dbReference type="ChEBI" id="CHEBI:30616"/>
    </ligand>
</feature>
<evidence type="ECO:0000313" key="12">
    <source>
        <dbReference type="EMBL" id="MEE3928557.1"/>
    </source>
</evidence>
<dbReference type="EMBL" id="JAZDWZ010000010">
    <property type="protein sequence ID" value="MEE3928557.1"/>
    <property type="molecule type" value="Genomic_DNA"/>
</dbReference>
<keyword evidence="13" id="KW-1185">Reference proteome</keyword>
<dbReference type="NCBIfam" id="TIGR00041">
    <property type="entry name" value="DTMP_kinase"/>
    <property type="match status" value="1"/>
</dbReference>
<evidence type="ECO:0000256" key="8">
    <source>
        <dbReference type="ARBA" id="ARBA00022840"/>
    </source>
</evidence>
<evidence type="ECO:0000256" key="1">
    <source>
        <dbReference type="ARBA" id="ARBA00009776"/>
    </source>
</evidence>
<dbReference type="SUPFAM" id="SSF52540">
    <property type="entry name" value="P-loop containing nucleoside triphosphate hydrolases"/>
    <property type="match status" value="1"/>
</dbReference>
<evidence type="ECO:0000256" key="3">
    <source>
        <dbReference type="ARBA" id="ARBA00017144"/>
    </source>
</evidence>
<keyword evidence="4 10" id="KW-0808">Transferase</keyword>
<dbReference type="RefSeq" id="WP_330500970.1">
    <property type="nucleotide sequence ID" value="NZ_JAZDWZ010000010.1"/>
</dbReference>
<dbReference type="InterPro" id="IPR027417">
    <property type="entry name" value="P-loop_NTPase"/>
</dbReference>
<evidence type="ECO:0000256" key="4">
    <source>
        <dbReference type="ARBA" id="ARBA00022679"/>
    </source>
</evidence>
<dbReference type="PANTHER" id="PTHR10344:SF4">
    <property type="entry name" value="UMP-CMP KINASE 2, MITOCHONDRIAL"/>
    <property type="match status" value="1"/>
</dbReference>
<evidence type="ECO:0000256" key="6">
    <source>
        <dbReference type="ARBA" id="ARBA00022741"/>
    </source>
</evidence>
<comment type="function">
    <text evidence="10">Phosphorylation of dTMP to form dTDP in both de novo and salvage pathways of dTTP synthesis.</text>
</comment>
<evidence type="ECO:0000256" key="9">
    <source>
        <dbReference type="ARBA" id="ARBA00048743"/>
    </source>
</evidence>
<sequence length="216" mass="25328">MFITFEGLDGSGKTTIISKVISFFNEKYPKLNYVLTREPGGKDSKEAERIREIILDKESKLSSVTEALLYSASRRIHLEDVIWPALKENKLVFCDRYIDSFYAYQGNARDLGMKFVESITELVIDKTYPDIVVFFDITPSECKKRRQQNRLVQDRLDDETEAFHVKVYEGYKKLIQNNPSRYVIIDATQNVEKVFEQTIQKITNNPKFKEYMSKYE</sequence>
<organism evidence="12 13">
    <name type="scientific">Mycoplasmopsis ciconiae</name>
    <dbReference type="NCBI Taxonomy" id="561067"/>
    <lineage>
        <taxon>Bacteria</taxon>
        <taxon>Bacillati</taxon>
        <taxon>Mycoplasmatota</taxon>
        <taxon>Mycoplasmoidales</taxon>
        <taxon>Metamycoplasmataceae</taxon>
        <taxon>Mycoplasmopsis</taxon>
    </lineage>
</organism>
<comment type="catalytic activity">
    <reaction evidence="9 10">
        <text>dTMP + ATP = dTDP + ADP</text>
        <dbReference type="Rhea" id="RHEA:13517"/>
        <dbReference type="ChEBI" id="CHEBI:30616"/>
        <dbReference type="ChEBI" id="CHEBI:58369"/>
        <dbReference type="ChEBI" id="CHEBI:63528"/>
        <dbReference type="ChEBI" id="CHEBI:456216"/>
        <dbReference type="EC" id="2.7.4.9"/>
    </reaction>
</comment>
<protein>
    <recommendedName>
        <fullName evidence="3 10">Thymidylate kinase</fullName>
        <ecNumber evidence="2 10">2.7.4.9</ecNumber>
    </recommendedName>
    <alternativeName>
        <fullName evidence="10">dTMP kinase</fullName>
    </alternativeName>
</protein>
<dbReference type="Gene3D" id="3.40.50.300">
    <property type="entry name" value="P-loop containing nucleotide triphosphate hydrolases"/>
    <property type="match status" value="1"/>
</dbReference>
<name>A0ABU7MM08_9BACT</name>
<gene>
    <name evidence="10 12" type="primary">tmk</name>
    <name evidence="12" type="ORF">V2E24_03135</name>
</gene>
<keyword evidence="6 10" id="KW-0547">Nucleotide-binding</keyword>
<dbReference type="InterPro" id="IPR039430">
    <property type="entry name" value="Thymidylate_kin-like_dom"/>
</dbReference>